<dbReference type="GO" id="GO:0016020">
    <property type="term" value="C:membrane"/>
    <property type="evidence" value="ECO:0000318"/>
    <property type="project" value="GO_Central"/>
</dbReference>
<evidence type="ECO:0000259" key="8">
    <source>
        <dbReference type="Pfam" id="PF13962"/>
    </source>
</evidence>
<dbReference type="PANTHER" id="PTHR24186:SF56">
    <property type="entry name" value="PGG DOMAIN-CONTAINING PROTEIN"/>
    <property type="match status" value="1"/>
</dbReference>
<dbReference type="EMBL" id="CM001879">
    <property type="protein sequence ID" value="EOX96533.1"/>
    <property type="molecule type" value="Genomic_DNA"/>
</dbReference>
<dbReference type="AlphaFoldDB" id="A0A061E2M2"/>
<dbReference type="Proteomes" id="UP000026915">
    <property type="component" value="Chromosome 1"/>
</dbReference>
<keyword evidence="10" id="KW-1185">Reference proteome</keyword>
<dbReference type="STRING" id="3641.A0A061E2M2"/>
<keyword evidence="4 7" id="KW-1133">Transmembrane helix</keyword>
<keyword evidence="2 7" id="KW-0812">Transmembrane</keyword>
<evidence type="ECO:0000256" key="2">
    <source>
        <dbReference type="ARBA" id="ARBA00022692"/>
    </source>
</evidence>
<evidence type="ECO:0000256" key="6">
    <source>
        <dbReference type="ARBA" id="ARBA00023136"/>
    </source>
</evidence>
<evidence type="ECO:0000256" key="3">
    <source>
        <dbReference type="ARBA" id="ARBA00022737"/>
    </source>
</evidence>
<dbReference type="InParanoid" id="A0A061E2M2"/>
<dbReference type="InterPro" id="IPR026961">
    <property type="entry name" value="PGG_dom"/>
</dbReference>
<sequence>MALRSTGKSWFKHFQYDEGRDSPSDVRNILLIVATLIAAVTFQAGVNPPGGVWQDNGNGHYAGRAIYASQTVPFYVFLISNTLALSASVLVIISLTYRFPFHLEVIVATISMIVTYASAVFAVTPREFVKFRYVMAAAAVPFAIRRLSTGKSWYKHFQYDEGRDKPSDLRNVMLIVATLIAAVTFQAGVSPPGGVWQDSEHGHVAGRAIYASQAPAYYVFLIANTLALSASILVIISLTYRFPFHLEVIVATISMMVTYGSAVFAVTPHESVRFRYIMAAAAVPFAIRFLIQLFNIVFRNG</sequence>
<name>A0A061E2M2_THECC</name>
<dbReference type="eggNOG" id="KOG0504">
    <property type="taxonomic scope" value="Eukaryota"/>
</dbReference>
<evidence type="ECO:0000313" key="10">
    <source>
        <dbReference type="Proteomes" id="UP000026915"/>
    </source>
</evidence>
<comment type="subcellular location">
    <subcellularLocation>
        <location evidence="1">Membrane</location>
        <topology evidence="1">Multi-pass membrane protein</topology>
    </subcellularLocation>
</comment>
<gene>
    <name evidence="9" type="ORF">TCM_005770</name>
</gene>
<dbReference type="HOGENOM" id="CLU_925617_0_0_1"/>
<evidence type="ECO:0000256" key="1">
    <source>
        <dbReference type="ARBA" id="ARBA00004141"/>
    </source>
</evidence>
<feature type="domain" description="PGG" evidence="8">
    <location>
        <begin position="167"/>
        <end position="264"/>
    </location>
</feature>
<organism evidence="9 10">
    <name type="scientific">Theobroma cacao</name>
    <name type="common">Cacao</name>
    <name type="synonym">Cocoa</name>
    <dbReference type="NCBI Taxonomy" id="3641"/>
    <lineage>
        <taxon>Eukaryota</taxon>
        <taxon>Viridiplantae</taxon>
        <taxon>Streptophyta</taxon>
        <taxon>Embryophyta</taxon>
        <taxon>Tracheophyta</taxon>
        <taxon>Spermatophyta</taxon>
        <taxon>Magnoliopsida</taxon>
        <taxon>eudicotyledons</taxon>
        <taxon>Gunneridae</taxon>
        <taxon>Pentapetalae</taxon>
        <taxon>rosids</taxon>
        <taxon>malvids</taxon>
        <taxon>Malvales</taxon>
        <taxon>Malvaceae</taxon>
        <taxon>Byttnerioideae</taxon>
        <taxon>Theobroma</taxon>
    </lineage>
</organism>
<dbReference type="Gramene" id="EOX96533">
    <property type="protein sequence ID" value="EOX96533"/>
    <property type="gene ID" value="TCM_005770"/>
</dbReference>
<feature type="transmembrane region" description="Helical" evidence="7">
    <location>
        <begin position="274"/>
        <end position="298"/>
    </location>
</feature>
<evidence type="ECO:0000313" key="9">
    <source>
        <dbReference type="EMBL" id="EOX96533.1"/>
    </source>
</evidence>
<keyword evidence="5" id="KW-0040">ANK repeat</keyword>
<keyword evidence="6 7" id="KW-0472">Membrane</keyword>
<feature type="transmembrane region" description="Helical" evidence="7">
    <location>
        <begin position="248"/>
        <end position="268"/>
    </location>
</feature>
<evidence type="ECO:0000256" key="7">
    <source>
        <dbReference type="SAM" id="Phobius"/>
    </source>
</evidence>
<feature type="transmembrane region" description="Helical" evidence="7">
    <location>
        <begin position="105"/>
        <end position="125"/>
    </location>
</feature>
<feature type="transmembrane region" description="Helical" evidence="7">
    <location>
        <begin position="169"/>
        <end position="189"/>
    </location>
</feature>
<protein>
    <submittedName>
        <fullName evidence="9">Ankyrin repeat family protein</fullName>
    </submittedName>
</protein>
<evidence type="ECO:0000256" key="5">
    <source>
        <dbReference type="ARBA" id="ARBA00023043"/>
    </source>
</evidence>
<evidence type="ECO:0000256" key="4">
    <source>
        <dbReference type="ARBA" id="ARBA00022989"/>
    </source>
</evidence>
<feature type="domain" description="PGG" evidence="8">
    <location>
        <begin position="25"/>
        <end position="122"/>
    </location>
</feature>
<proteinExistence type="predicted"/>
<reference evidence="9 10" key="1">
    <citation type="journal article" date="2013" name="Genome Biol.">
        <title>The genome sequence of the most widely cultivated cacao type and its use to identify candidate genes regulating pod color.</title>
        <authorList>
            <person name="Motamayor J.C."/>
            <person name="Mockaitis K."/>
            <person name="Schmutz J."/>
            <person name="Haiminen N."/>
            <person name="Iii D.L."/>
            <person name="Cornejo O."/>
            <person name="Findley S.D."/>
            <person name="Zheng P."/>
            <person name="Utro F."/>
            <person name="Royaert S."/>
            <person name="Saski C."/>
            <person name="Jenkins J."/>
            <person name="Podicheti R."/>
            <person name="Zhao M."/>
            <person name="Scheffler B.E."/>
            <person name="Stack J.C."/>
            <person name="Feltus F.A."/>
            <person name="Mustiga G.M."/>
            <person name="Amores F."/>
            <person name="Phillips W."/>
            <person name="Marelli J.P."/>
            <person name="May G.D."/>
            <person name="Shapiro H."/>
            <person name="Ma J."/>
            <person name="Bustamante C.D."/>
            <person name="Schnell R.J."/>
            <person name="Main D."/>
            <person name="Gilbert D."/>
            <person name="Parida L."/>
            <person name="Kuhn D.N."/>
        </authorList>
    </citation>
    <scope>NUCLEOTIDE SEQUENCE [LARGE SCALE GENOMIC DNA]</scope>
    <source>
        <strain evidence="10">cv. Matina 1-6</strain>
    </source>
</reference>
<accession>A0A061E2M2</accession>
<dbReference type="PANTHER" id="PTHR24186">
    <property type="entry name" value="PROTEIN PHOSPHATASE 1 REGULATORY SUBUNIT"/>
    <property type="match status" value="1"/>
</dbReference>
<feature type="transmembrane region" description="Helical" evidence="7">
    <location>
        <begin position="216"/>
        <end position="236"/>
    </location>
</feature>
<dbReference type="Pfam" id="PF13962">
    <property type="entry name" value="PGG"/>
    <property type="match status" value="2"/>
</dbReference>
<keyword evidence="3" id="KW-0677">Repeat</keyword>
<feature type="transmembrane region" description="Helical" evidence="7">
    <location>
        <begin position="74"/>
        <end position="93"/>
    </location>
</feature>
<dbReference type="OMA" id="VATISMM"/>